<dbReference type="InterPro" id="IPR003594">
    <property type="entry name" value="HATPase_dom"/>
</dbReference>
<evidence type="ECO:0000256" key="10">
    <source>
        <dbReference type="SAM" id="Phobius"/>
    </source>
</evidence>
<dbReference type="SUPFAM" id="SSF55874">
    <property type="entry name" value="ATPase domain of HSP90 chaperone/DNA topoisomerase II/histidine kinase"/>
    <property type="match status" value="1"/>
</dbReference>
<dbReference type="CDD" id="cd00130">
    <property type="entry name" value="PAS"/>
    <property type="match status" value="1"/>
</dbReference>
<dbReference type="InterPro" id="IPR013767">
    <property type="entry name" value="PAS_fold"/>
</dbReference>
<evidence type="ECO:0000256" key="9">
    <source>
        <dbReference type="PROSITE-ProRule" id="PRU00169"/>
    </source>
</evidence>
<dbReference type="InterPro" id="IPR001789">
    <property type="entry name" value="Sig_transdc_resp-reg_receiver"/>
</dbReference>
<dbReference type="PROSITE" id="PS50110">
    <property type="entry name" value="RESPONSE_REGULATORY"/>
    <property type="match status" value="1"/>
</dbReference>
<feature type="domain" description="PAS" evidence="13">
    <location>
        <begin position="376"/>
        <end position="423"/>
    </location>
</feature>
<evidence type="ECO:0000256" key="1">
    <source>
        <dbReference type="ARBA" id="ARBA00000085"/>
    </source>
</evidence>
<keyword evidence="8" id="KW-0902">Two-component regulatory system</keyword>
<dbReference type="GO" id="GO:0000155">
    <property type="term" value="F:phosphorelay sensor kinase activity"/>
    <property type="evidence" value="ECO:0007669"/>
    <property type="project" value="InterPro"/>
</dbReference>
<dbReference type="InterPro" id="IPR004358">
    <property type="entry name" value="Sig_transdc_His_kin-like_C"/>
</dbReference>
<evidence type="ECO:0000313" key="15">
    <source>
        <dbReference type="EMBL" id="CRH05147.1"/>
    </source>
</evidence>
<dbReference type="SMART" id="SM00448">
    <property type="entry name" value="REC"/>
    <property type="match status" value="1"/>
</dbReference>
<dbReference type="EMBL" id="LO017727">
    <property type="protein sequence ID" value="CRH05147.1"/>
    <property type="molecule type" value="Genomic_DNA"/>
</dbReference>
<keyword evidence="4 15" id="KW-0808">Transferase</keyword>
<dbReference type="CDD" id="cd00156">
    <property type="entry name" value="REC"/>
    <property type="match status" value="1"/>
</dbReference>
<dbReference type="Gene3D" id="3.30.565.10">
    <property type="entry name" value="Histidine kinase-like ATPase, C-terminal domain"/>
    <property type="match status" value="1"/>
</dbReference>
<dbReference type="Pfam" id="PF00989">
    <property type="entry name" value="PAS"/>
    <property type="match status" value="1"/>
</dbReference>
<dbReference type="InterPro" id="IPR000700">
    <property type="entry name" value="PAS-assoc_C"/>
</dbReference>
<dbReference type="SUPFAM" id="SSF55785">
    <property type="entry name" value="PYP-like sensor domain (PAS domain)"/>
    <property type="match status" value="2"/>
</dbReference>
<keyword evidence="10" id="KW-1133">Transmembrane helix</keyword>
<evidence type="ECO:0000256" key="5">
    <source>
        <dbReference type="ARBA" id="ARBA00022741"/>
    </source>
</evidence>
<dbReference type="Pfam" id="PF08448">
    <property type="entry name" value="PAS_4"/>
    <property type="match status" value="1"/>
</dbReference>
<dbReference type="CDD" id="cd00082">
    <property type="entry name" value="HisKA"/>
    <property type="match status" value="1"/>
</dbReference>
<dbReference type="SMART" id="SM00091">
    <property type="entry name" value="PAS"/>
    <property type="match status" value="2"/>
</dbReference>
<evidence type="ECO:0000259" key="11">
    <source>
        <dbReference type="PROSITE" id="PS50109"/>
    </source>
</evidence>
<dbReference type="Pfam" id="PF02518">
    <property type="entry name" value="HATPase_c"/>
    <property type="match status" value="1"/>
</dbReference>
<dbReference type="InterPro" id="IPR036097">
    <property type="entry name" value="HisK_dim/P_sf"/>
</dbReference>
<keyword evidence="10" id="KW-0812">Transmembrane</keyword>
<feature type="domain" description="Response regulatory" evidence="12">
    <location>
        <begin position="760"/>
        <end position="876"/>
    </location>
</feature>
<dbReference type="InterPro" id="IPR011006">
    <property type="entry name" value="CheY-like_superfamily"/>
</dbReference>
<accession>A0A1S7LGE6</accession>
<feature type="modified residue" description="4-aspartylphosphate" evidence="9">
    <location>
        <position position="811"/>
    </location>
</feature>
<dbReference type="GO" id="GO:0005524">
    <property type="term" value="F:ATP binding"/>
    <property type="evidence" value="ECO:0007669"/>
    <property type="project" value="UniProtKB-KW"/>
</dbReference>
<reference evidence="15" key="1">
    <citation type="submission" date="2015-04" db="EMBL/GenBank/DDBJ databases">
        <authorList>
            <person name="Syromyatnikov M.Y."/>
            <person name="Popov V.N."/>
        </authorList>
    </citation>
    <scope>NUCLEOTIDE SEQUENCE</scope>
    <source>
        <strain evidence="15">MO-1</strain>
    </source>
</reference>
<dbReference type="InterPro" id="IPR005467">
    <property type="entry name" value="His_kinase_dom"/>
</dbReference>
<dbReference type="Gene3D" id="3.30.450.20">
    <property type="entry name" value="PAS domain"/>
    <property type="match status" value="2"/>
</dbReference>
<dbReference type="PROSITE" id="PS50112">
    <property type="entry name" value="PAS"/>
    <property type="match status" value="1"/>
</dbReference>
<dbReference type="Gene3D" id="1.10.287.130">
    <property type="match status" value="1"/>
</dbReference>
<feature type="domain" description="Histidine kinase" evidence="11">
    <location>
        <begin position="507"/>
        <end position="729"/>
    </location>
</feature>
<keyword evidence="7" id="KW-0067">ATP-binding</keyword>
<name>A0A1S7LGE6_MAGMO</name>
<keyword evidence="10" id="KW-0472">Membrane</keyword>
<dbReference type="PANTHER" id="PTHR43065:SF42">
    <property type="entry name" value="TWO-COMPONENT SENSOR PPRA"/>
    <property type="match status" value="1"/>
</dbReference>
<feature type="transmembrane region" description="Helical" evidence="10">
    <location>
        <begin position="158"/>
        <end position="180"/>
    </location>
</feature>
<organism evidence="15">
    <name type="scientific">Magnetococcus massalia (strain MO-1)</name>
    <dbReference type="NCBI Taxonomy" id="451514"/>
    <lineage>
        <taxon>Bacteria</taxon>
        <taxon>Pseudomonadati</taxon>
        <taxon>Pseudomonadota</taxon>
        <taxon>Magnetococcia</taxon>
        <taxon>Magnetococcales</taxon>
        <taxon>Magnetococcaceae</taxon>
        <taxon>Magnetococcus</taxon>
    </lineage>
</organism>
<feature type="transmembrane region" description="Helical" evidence="10">
    <location>
        <begin position="16"/>
        <end position="36"/>
    </location>
</feature>
<dbReference type="PANTHER" id="PTHR43065">
    <property type="entry name" value="SENSOR HISTIDINE KINASE"/>
    <property type="match status" value="1"/>
</dbReference>
<dbReference type="SMART" id="SM00388">
    <property type="entry name" value="HisKA"/>
    <property type="match status" value="1"/>
</dbReference>
<dbReference type="PRINTS" id="PR00344">
    <property type="entry name" value="BCTRLSENSOR"/>
</dbReference>
<evidence type="ECO:0000256" key="4">
    <source>
        <dbReference type="ARBA" id="ARBA00022679"/>
    </source>
</evidence>
<protein>
    <recommendedName>
        <fullName evidence="2">histidine kinase</fullName>
        <ecNumber evidence="2">2.7.13.3</ecNumber>
    </recommendedName>
</protein>
<dbReference type="PROSITE" id="PS50109">
    <property type="entry name" value="HIS_KIN"/>
    <property type="match status" value="1"/>
</dbReference>
<dbReference type="SUPFAM" id="SSF52172">
    <property type="entry name" value="CheY-like"/>
    <property type="match status" value="1"/>
</dbReference>
<dbReference type="AlphaFoldDB" id="A0A1S7LGE6"/>
<evidence type="ECO:0000256" key="6">
    <source>
        <dbReference type="ARBA" id="ARBA00022777"/>
    </source>
</evidence>
<dbReference type="EC" id="2.7.13.3" evidence="2"/>
<evidence type="ECO:0000259" key="12">
    <source>
        <dbReference type="PROSITE" id="PS50110"/>
    </source>
</evidence>
<dbReference type="SUPFAM" id="SSF47384">
    <property type="entry name" value="Homodimeric domain of signal transducing histidine kinase"/>
    <property type="match status" value="1"/>
</dbReference>
<feature type="domain" description="PAC" evidence="14">
    <location>
        <begin position="442"/>
        <end position="494"/>
    </location>
</feature>
<dbReference type="NCBIfam" id="TIGR00229">
    <property type="entry name" value="sensory_box"/>
    <property type="match status" value="1"/>
</dbReference>
<comment type="catalytic activity">
    <reaction evidence="1">
        <text>ATP + protein L-histidine = ADP + protein N-phospho-L-histidine.</text>
        <dbReference type="EC" id="2.7.13.3"/>
    </reaction>
</comment>
<dbReference type="Gene3D" id="3.40.50.2300">
    <property type="match status" value="1"/>
</dbReference>
<evidence type="ECO:0000259" key="14">
    <source>
        <dbReference type="PROSITE" id="PS50113"/>
    </source>
</evidence>
<keyword evidence="5" id="KW-0547">Nucleotide-binding</keyword>
<sequence length="891" mass="99126">MALGAMSKGLSRQLSIQAFIIAFALGLFASSLQIVFDLQQEQRSMDRTVNQILNIVSHSAAQATYQLDERMAKEVLDSLFAFGPIRWASLRDDFGHQLAKRTSLHETQITRSLALWLFDEKSTYRKALYIYHPKEQVVGELTVELDIPRMASDFISRALVTLLDTLARTIGLTLVLMLLFHSRLAKPLRMMIEDLDRTGPNHEARSGIHPPIGHEQDELGELAAHMDSMLIQYRQVLGRSRQDEARLRAVVNALPDLVFLVNQDVRCMEILTTHEGLLRNYALQAPGKTLEAVFVHDQQPLLANPIALTLQTGRLQTVEFSLMGVDKEHTFEARLTPFGHSGEKAPTSVVMVARDISTQREALAQLKDQIQFQHVLLDNIPTPVFYKDAIGHYLGCNKAFEDVLGMTRNELVGKTVFDIVTSDMARHYDKTDQSLFVSGGTQSYETVLVYADGLRHDIILNKGAFYNNKGEVAGLVGVIQDISDRKRMESQLRQARKMEAVGTLAGGIAHDFNNILSAILGFTELTFSQVPEGSRAWRNLRQVYDAGTRARDLVKRLLDFSRPSDEGMIPMDPTTVVREALTLLRATLPSSIRIETDVPDMEILVRADPTQMQQVLMNLCTNAARAMRKNQGGTLAVSLHVIDHADALPEPLTEGSYVHLSVQDTGCGIPAHHLEHIFDPFFTTSKLGEGTGLGLSVVHGIVNKHGGAVTVESTEEVGSTFHVFLPTLDSRGLELDNKREEKSILESRRVEIPQGIPEASIMLVDDEPDVLEAAQLQLKRAGFEVHPYLDPQEAWSHFQAQPDAYDLVITDHNMPGMVGSQLAKQILSVVPQFPVVLCTGYSEELDADKAKAMGISSYLMKPLLGRELVEEATRLLLDDHIQGRSEEPPKQ</sequence>
<dbReference type="InterPro" id="IPR035965">
    <property type="entry name" value="PAS-like_dom_sf"/>
</dbReference>
<keyword evidence="6 15" id="KW-0418">Kinase</keyword>
<keyword evidence="3 9" id="KW-0597">Phosphoprotein</keyword>
<dbReference type="Pfam" id="PF00512">
    <property type="entry name" value="HisKA"/>
    <property type="match status" value="1"/>
</dbReference>
<dbReference type="InterPro" id="IPR013656">
    <property type="entry name" value="PAS_4"/>
</dbReference>
<dbReference type="SMART" id="SM00387">
    <property type="entry name" value="HATPase_c"/>
    <property type="match status" value="1"/>
</dbReference>
<evidence type="ECO:0000256" key="2">
    <source>
        <dbReference type="ARBA" id="ARBA00012438"/>
    </source>
</evidence>
<gene>
    <name evidence="15" type="ORF">MAGMO_0948</name>
</gene>
<dbReference type="PROSITE" id="PS50113">
    <property type="entry name" value="PAC"/>
    <property type="match status" value="1"/>
</dbReference>
<dbReference type="InterPro" id="IPR003661">
    <property type="entry name" value="HisK_dim/P_dom"/>
</dbReference>
<dbReference type="Pfam" id="PF00072">
    <property type="entry name" value="Response_reg"/>
    <property type="match status" value="1"/>
</dbReference>
<dbReference type="GO" id="GO:0006355">
    <property type="term" value="P:regulation of DNA-templated transcription"/>
    <property type="evidence" value="ECO:0007669"/>
    <property type="project" value="InterPro"/>
</dbReference>
<evidence type="ECO:0000256" key="7">
    <source>
        <dbReference type="ARBA" id="ARBA00022840"/>
    </source>
</evidence>
<proteinExistence type="predicted"/>
<evidence type="ECO:0000256" key="3">
    <source>
        <dbReference type="ARBA" id="ARBA00022553"/>
    </source>
</evidence>
<dbReference type="InterPro" id="IPR000014">
    <property type="entry name" value="PAS"/>
</dbReference>
<evidence type="ECO:0000259" key="13">
    <source>
        <dbReference type="PROSITE" id="PS50112"/>
    </source>
</evidence>
<evidence type="ECO:0000256" key="8">
    <source>
        <dbReference type="ARBA" id="ARBA00023012"/>
    </source>
</evidence>
<dbReference type="InterPro" id="IPR036890">
    <property type="entry name" value="HATPase_C_sf"/>
</dbReference>